<evidence type="ECO:0000259" key="2">
    <source>
        <dbReference type="Pfam" id="PF13439"/>
    </source>
</evidence>
<reference evidence="3" key="1">
    <citation type="submission" date="2021-01" db="EMBL/GenBank/DDBJ databases">
        <title>Fulvivirga kasyanovii gen. nov., sp nov., a novel member of the phylum Bacteroidetes isolated from seawater in a mussel farm.</title>
        <authorList>
            <person name="Zhao L.-H."/>
            <person name="Wang Z.-J."/>
        </authorList>
    </citation>
    <scope>NUCLEOTIDE SEQUENCE</scope>
    <source>
        <strain evidence="3">29W222</strain>
    </source>
</reference>
<evidence type="ECO:0000313" key="3">
    <source>
        <dbReference type="EMBL" id="MBL6444765.1"/>
    </source>
</evidence>
<dbReference type="InterPro" id="IPR028098">
    <property type="entry name" value="Glyco_trans_4-like_N"/>
</dbReference>
<dbReference type="RefSeq" id="WP_202854307.1">
    <property type="nucleotide sequence ID" value="NZ_JAEUGD010000001.1"/>
</dbReference>
<dbReference type="EMBL" id="JAEUGD010000001">
    <property type="protein sequence ID" value="MBL6444765.1"/>
    <property type="molecule type" value="Genomic_DNA"/>
</dbReference>
<evidence type="ECO:0000313" key="4">
    <source>
        <dbReference type="Proteomes" id="UP000614216"/>
    </source>
</evidence>
<dbReference type="Pfam" id="PF13439">
    <property type="entry name" value="Glyco_transf_4"/>
    <property type="match status" value="1"/>
</dbReference>
<keyword evidence="4" id="KW-1185">Reference proteome</keyword>
<comment type="caution">
    <text evidence="3">The sequence shown here is derived from an EMBL/GenBank/DDBJ whole genome shotgun (WGS) entry which is preliminary data.</text>
</comment>
<dbReference type="InterPro" id="IPR001296">
    <property type="entry name" value="Glyco_trans_1"/>
</dbReference>
<dbReference type="GO" id="GO:0016757">
    <property type="term" value="F:glycosyltransferase activity"/>
    <property type="evidence" value="ECO:0007669"/>
    <property type="project" value="InterPro"/>
</dbReference>
<dbReference type="CDD" id="cd03801">
    <property type="entry name" value="GT4_PimA-like"/>
    <property type="match status" value="1"/>
</dbReference>
<name>A0A937FUX5_9BACT</name>
<gene>
    <name evidence="3" type="ORF">JMN32_00485</name>
</gene>
<proteinExistence type="predicted"/>
<dbReference type="Pfam" id="PF00534">
    <property type="entry name" value="Glycos_transf_1"/>
    <property type="match status" value="1"/>
</dbReference>
<dbReference type="Gene3D" id="3.40.50.2000">
    <property type="entry name" value="Glycogen Phosphorylase B"/>
    <property type="match status" value="2"/>
</dbReference>
<feature type="domain" description="Glycosyltransferase subfamily 4-like N-terminal" evidence="2">
    <location>
        <begin position="14"/>
        <end position="167"/>
    </location>
</feature>
<dbReference type="SUPFAM" id="SSF53756">
    <property type="entry name" value="UDP-Glycosyltransferase/glycogen phosphorylase"/>
    <property type="match status" value="1"/>
</dbReference>
<sequence>MKILQVIQKKQLRGAEIFACQLSEELIKLGHEVIVVAIYPGEALLPASNPIVQLNRQLKWRFFDLKGWRLLARLIEEFKPDLIQANASDTLKFVVFSKMVFGWRFPIVYRNANKMSDFIRSFFSYKFNALLIKQVSLVISVSEACRTDFVQLFNIDADKVQTGTIGVNIASIGNCSKDLEFIFEKGPVLINIGSLVPEKNHKGLLNIFSRLHRAHKGIQLIILGTGNEKGVLVERVKQLGLQNNVHFLGSRTDVMEILKKADALVMPSNIEGLPGVILEAQYAKVPVVAYNVGGIGEVIVNRVTGFLVEKGDEEGFILSVSEALSNVRLCNEIIENAYENVLNNYDNVLIAKKFVEMYKLL</sequence>
<organism evidence="3 4">
    <name type="scientific">Fulvivirga marina</name>
    <dbReference type="NCBI Taxonomy" id="2494733"/>
    <lineage>
        <taxon>Bacteria</taxon>
        <taxon>Pseudomonadati</taxon>
        <taxon>Bacteroidota</taxon>
        <taxon>Cytophagia</taxon>
        <taxon>Cytophagales</taxon>
        <taxon>Fulvivirgaceae</taxon>
        <taxon>Fulvivirga</taxon>
    </lineage>
</organism>
<dbReference type="Proteomes" id="UP000614216">
    <property type="component" value="Unassembled WGS sequence"/>
</dbReference>
<dbReference type="AlphaFoldDB" id="A0A937FUX5"/>
<feature type="domain" description="Glycosyl transferase family 1" evidence="1">
    <location>
        <begin position="182"/>
        <end position="339"/>
    </location>
</feature>
<evidence type="ECO:0000259" key="1">
    <source>
        <dbReference type="Pfam" id="PF00534"/>
    </source>
</evidence>
<dbReference type="PANTHER" id="PTHR12526">
    <property type="entry name" value="GLYCOSYLTRANSFERASE"/>
    <property type="match status" value="1"/>
</dbReference>
<accession>A0A937FUX5</accession>
<protein>
    <submittedName>
        <fullName evidence="3">Glycosyltransferase family 4 protein</fullName>
    </submittedName>
</protein>